<dbReference type="EMBL" id="KB206175">
    <property type="protein sequence ID" value="ELP94710.1"/>
    <property type="molecule type" value="Genomic_DNA"/>
</dbReference>
<dbReference type="VEuPathDB" id="AmoebaDB:EIN_340280"/>
<organism evidence="1 2">
    <name type="scientific">Entamoeba invadens IP1</name>
    <dbReference type="NCBI Taxonomy" id="370355"/>
    <lineage>
        <taxon>Eukaryota</taxon>
        <taxon>Amoebozoa</taxon>
        <taxon>Evosea</taxon>
        <taxon>Archamoebae</taxon>
        <taxon>Mastigamoebida</taxon>
        <taxon>Entamoebidae</taxon>
        <taxon>Entamoeba</taxon>
    </lineage>
</organism>
<gene>
    <name evidence="1" type="ORF">EIN_340280</name>
</gene>
<sequence length="123" mass="14399">MPVTYTTDVSIVNRLLQITRMFLWFFTLPNVHSARRVLQCLRNSQKNTRISSSSRLMQQQQMSMLLSTKSHHSLHSSSSKTRKLSRRRLEAQMHLKRLLACHNNLSASLYYLSSILKCDDIYL</sequence>
<dbReference type="KEGG" id="eiv:EIN_340280"/>
<keyword evidence="2" id="KW-1185">Reference proteome</keyword>
<accession>A0A0A1UDM8</accession>
<protein>
    <submittedName>
        <fullName evidence="1">Uncharacterized protein</fullName>
    </submittedName>
</protein>
<dbReference type="GeneID" id="14893763"/>
<name>A0A0A1UDM8_ENTIV</name>
<dbReference type="Proteomes" id="UP000014680">
    <property type="component" value="Unassembled WGS sequence"/>
</dbReference>
<evidence type="ECO:0000313" key="2">
    <source>
        <dbReference type="Proteomes" id="UP000014680"/>
    </source>
</evidence>
<dbReference type="AlphaFoldDB" id="A0A0A1UDM8"/>
<reference evidence="1 2" key="1">
    <citation type="submission" date="2012-10" db="EMBL/GenBank/DDBJ databases">
        <authorList>
            <person name="Zafar N."/>
            <person name="Inman J."/>
            <person name="Hall N."/>
            <person name="Lorenzi H."/>
            <person name="Caler E."/>
        </authorList>
    </citation>
    <scope>NUCLEOTIDE SEQUENCE [LARGE SCALE GENOMIC DNA]</scope>
    <source>
        <strain evidence="1 2">IP1</strain>
    </source>
</reference>
<dbReference type="RefSeq" id="XP_004261481.1">
    <property type="nucleotide sequence ID" value="XM_004261433.1"/>
</dbReference>
<proteinExistence type="predicted"/>
<evidence type="ECO:0000313" key="1">
    <source>
        <dbReference type="EMBL" id="ELP94710.1"/>
    </source>
</evidence>